<dbReference type="EMBL" id="CP096659">
    <property type="protein sequence ID" value="UPV74127.1"/>
    <property type="molecule type" value="Genomic_DNA"/>
</dbReference>
<dbReference type="GO" id="GO:0016407">
    <property type="term" value="F:acetyltransferase activity"/>
    <property type="evidence" value="ECO:0007669"/>
    <property type="project" value="InterPro"/>
</dbReference>
<sequence length="277" mass="30619">MSNSDTAAAANPDDYLERIGLDPGAVRASDAADRETLAALQRAHVATVPFETLAVTGDPFGPRDGEGVTLTLPHLYEKVVDRERGGFCFELNGLFGWLLAELGFDADRIAARMLSDDGDPRPPANHHAHLVSLDRTYVVDVGCGVPTMRRPLPLGGSVREDSAGVAWRAVESERPDAAYLTQYRTPGDEEWRDRYVFDATPRKLSYFEATCDHLATAPESSFTGDPTVSIATERGHLKLSPEKLTRSDRSERSEREIGEDEWYDLLESEFGLRYTSE</sequence>
<dbReference type="InterPro" id="IPR053710">
    <property type="entry name" value="Arylamine_NAT_domain_sf"/>
</dbReference>
<reference evidence="2 3" key="1">
    <citation type="submission" date="2022-04" db="EMBL/GenBank/DDBJ databases">
        <title>Diverse halophilic archaea isolated from saline environments.</title>
        <authorList>
            <person name="Cui H.-L."/>
        </authorList>
    </citation>
    <scope>NUCLEOTIDE SEQUENCE [LARGE SCALE GENOMIC DNA]</scope>
    <source>
        <strain evidence="2 3">XZYJT49</strain>
    </source>
</reference>
<evidence type="ECO:0000313" key="3">
    <source>
        <dbReference type="Proteomes" id="UP000830729"/>
    </source>
</evidence>
<dbReference type="Proteomes" id="UP000830729">
    <property type="component" value="Chromosome"/>
</dbReference>
<dbReference type="Gene3D" id="3.30.2140.20">
    <property type="match status" value="1"/>
</dbReference>
<evidence type="ECO:0000313" key="2">
    <source>
        <dbReference type="EMBL" id="UPV74127.1"/>
    </source>
</evidence>
<dbReference type="AlphaFoldDB" id="A0A8U0HTB4"/>
<dbReference type="PANTHER" id="PTHR11786">
    <property type="entry name" value="N-HYDROXYARYLAMINE O-ACETYLTRANSFERASE"/>
    <property type="match status" value="1"/>
</dbReference>
<dbReference type="SUPFAM" id="SSF54001">
    <property type="entry name" value="Cysteine proteinases"/>
    <property type="match status" value="1"/>
</dbReference>
<organism evidence="2 3">
    <name type="scientific">Halorussus limi</name>
    <dbReference type="NCBI Taxonomy" id="2938695"/>
    <lineage>
        <taxon>Archaea</taxon>
        <taxon>Methanobacteriati</taxon>
        <taxon>Methanobacteriota</taxon>
        <taxon>Stenosarchaea group</taxon>
        <taxon>Halobacteria</taxon>
        <taxon>Halobacteriales</taxon>
        <taxon>Haladaptataceae</taxon>
        <taxon>Halorussus</taxon>
    </lineage>
</organism>
<name>A0A8U0HTB4_9EURY</name>
<evidence type="ECO:0000256" key="1">
    <source>
        <dbReference type="ARBA" id="ARBA00006547"/>
    </source>
</evidence>
<dbReference type="KEGG" id="halx:M0R89_16505"/>
<dbReference type="RefSeq" id="WP_248650175.1">
    <property type="nucleotide sequence ID" value="NZ_CP096659.1"/>
</dbReference>
<dbReference type="InterPro" id="IPR001447">
    <property type="entry name" value="Arylamine_N-AcTrfase"/>
</dbReference>
<dbReference type="InterPro" id="IPR038765">
    <property type="entry name" value="Papain-like_cys_pep_sf"/>
</dbReference>
<proteinExistence type="inferred from homology"/>
<dbReference type="Pfam" id="PF00797">
    <property type="entry name" value="Acetyltransf_2"/>
    <property type="match status" value="1"/>
</dbReference>
<dbReference type="PANTHER" id="PTHR11786:SF0">
    <property type="entry name" value="ARYLAMINE N-ACETYLTRANSFERASE 4-RELATED"/>
    <property type="match status" value="1"/>
</dbReference>
<gene>
    <name evidence="2" type="ORF">M0R89_16505</name>
</gene>
<dbReference type="GeneID" id="72186834"/>
<protein>
    <submittedName>
        <fullName evidence="2">Arylamine N-acetyltransferase</fullName>
    </submittedName>
</protein>
<keyword evidence="3" id="KW-1185">Reference proteome</keyword>
<comment type="similarity">
    <text evidence="1">Belongs to the arylamine N-acetyltransferase family.</text>
</comment>
<accession>A0A8U0HTB4</accession>